<accession>A0A3Q0KMF1</accession>
<dbReference type="InterPro" id="IPR026074">
    <property type="entry name" value="MAP1"/>
</dbReference>
<evidence type="ECO:0000256" key="1">
    <source>
        <dbReference type="SAM" id="MobiDB-lite"/>
    </source>
</evidence>
<dbReference type="GO" id="GO:0007409">
    <property type="term" value="P:axonogenesis"/>
    <property type="evidence" value="ECO:0007669"/>
    <property type="project" value="TreeGrafter"/>
</dbReference>
<dbReference type="GO" id="GO:0000226">
    <property type="term" value="P:microtubule cytoskeleton organization"/>
    <property type="evidence" value="ECO:0007669"/>
    <property type="project" value="InterPro"/>
</dbReference>
<dbReference type="GO" id="GO:0005829">
    <property type="term" value="C:cytosol"/>
    <property type="evidence" value="ECO:0007669"/>
    <property type="project" value="TreeGrafter"/>
</dbReference>
<dbReference type="GO" id="GO:0045202">
    <property type="term" value="C:synapse"/>
    <property type="evidence" value="ECO:0007669"/>
    <property type="project" value="TreeGrafter"/>
</dbReference>
<evidence type="ECO:0000259" key="2">
    <source>
        <dbReference type="Pfam" id="PF25281"/>
    </source>
</evidence>
<proteinExistence type="predicted"/>
<dbReference type="GO" id="GO:0008017">
    <property type="term" value="F:microtubule binding"/>
    <property type="evidence" value="ECO:0007669"/>
    <property type="project" value="InterPro"/>
</dbReference>
<protein>
    <submittedName>
        <fullName evidence="3">Putative microtubule-associated protein</fullName>
    </submittedName>
</protein>
<feature type="compositionally biased region" description="Low complexity" evidence="1">
    <location>
        <begin position="585"/>
        <end position="596"/>
    </location>
</feature>
<dbReference type="PANTHER" id="PTHR13843">
    <property type="entry name" value="MICROTUBULE-ASSOCIATED PROTEIN"/>
    <property type="match status" value="1"/>
</dbReference>
<feature type="compositionally biased region" description="Low complexity" evidence="1">
    <location>
        <begin position="542"/>
        <end position="553"/>
    </location>
</feature>
<dbReference type="PANTHER" id="PTHR13843:SF12">
    <property type="entry name" value="ATPASE F1_V1_A1 COMPLEX ALPHA_BETA SUBUNIT NUCLEOTIDE-BINDING DOMAIN-CONTAINING PROTEIN"/>
    <property type="match status" value="1"/>
</dbReference>
<dbReference type="GO" id="GO:0031114">
    <property type="term" value="P:regulation of microtubule depolymerization"/>
    <property type="evidence" value="ECO:0007669"/>
    <property type="project" value="TreeGrafter"/>
</dbReference>
<feature type="compositionally biased region" description="Polar residues" evidence="1">
    <location>
        <begin position="554"/>
        <end position="563"/>
    </location>
</feature>
<dbReference type="STRING" id="6183.A0A3Q0KMF1"/>
<dbReference type="GO" id="GO:0005874">
    <property type="term" value="C:microtubule"/>
    <property type="evidence" value="ECO:0007669"/>
    <property type="project" value="InterPro"/>
</dbReference>
<dbReference type="GO" id="GO:0005875">
    <property type="term" value="C:microtubule associated complex"/>
    <property type="evidence" value="ECO:0007669"/>
    <property type="project" value="TreeGrafter"/>
</dbReference>
<reference evidence="3" key="1">
    <citation type="submission" date="2018-12" db="UniProtKB">
        <authorList>
            <consortium name="WormBaseParasite"/>
        </authorList>
    </citation>
    <scope>IDENTIFICATION</scope>
    <source>
        <strain evidence="3">Puerto Rican</strain>
    </source>
</reference>
<name>A0A3Q0KMF1_SCHMA</name>
<dbReference type="GO" id="GO:0016358">
    <property type="term" value="P:dendrite development"/>
    <property type="evidence" value="ECO:0007669"/>
    <property type="project" value="TreeGrafter"/>
</dbReference>
<dbReference type="InterPro" id="IPR057480">
    <property type="entry name" value="MAP1A/B/S-like_MBL"/>
</dbReference>
<sequence>MAVTRIAIVLGELLDEGQKSSLVKDVIQGLSTSPPDFLLKIQSHLDKLTSNQQCSPECIFSYKEEDFEFLTLCRPSSSGITSLLTNFLQPPKNSDVTLNVILIYAGLLSDGSAHWLLPNFVLTPTFLTDFIQHLSTLHPKPDDTESLPSHKPIRLHIGIGAVSSGGDWRHLVSNPPQPIGGHVFQVTVNRCRTVSKPKSNKPTDIPSPSSSSFDFESFLCDMLTKLPDPYSPPLSQTLVMRSPTDLTLKVSKPCIYVFPEGSGQVSILALPFYNMLIDGGCSHKPCFWSVANYLDRLDSVLITHWGIDNILGLNTILPTVFKPSNDQSLLCLLTPPPNINNMKINNPTQDPLPFTVNLPMHFSNLVGEIKRSGTNLMVYPVTRGGKLSVVPKPLQLFQKVGQGCLELFPLTPGDDDSAELRKLNDDWSKCAPSLMTTSVLLNKSSGNKTTVPLDIIALSYTSVSALVIWRPTSDTEPILRFLFVSPNAHQTRILSSLDALITGFIYLRHPKAIPAEFERKRPPQPLSAASRRPTIPATHATSGSNEGSVNSVGQNHHNTTASRPSHVAKKATTTKTTQDNTAHRPPSSKTPASSKTQADAKPPVHKTNQVVKNADVVVESPSKQLEVHDNEVSTPNSLPSKLITESSNIHNISNNIINGDIMHKTNGFTHDLSDFEPSVSSEQTNHDLLTHDMNLMKLQDYSENVLIAADNLNSNNNDTSVNNTSNTNNNLKDSNQMMSPGLDEYDPIASWGSPQNLPLPPTGPEVGKKPETIATTNGEKKSASHLTRRVTSVNSSSGSTALGATKTGRLSLAPRVGGIHSNTSNQPVTYPPGYTIASGHAPGTTKAPPYDKVKPIYVDVAFLPGSGNSNYVDAEWFKRVRARYYVATDVRPTCSLLESLVVGKESWSGDDAQLDVSLILAYETEELLIWLGVNAGRLNNCHVNVAAVISRSSIQILNEKASAGGDGPLNYPGYRIDLC</sequence>
<feature type="region of interest" description="Disordered" evidence="1">
    <location>
        <begin position="516"/>
        <end position="611"/>
    </location>
</feature>
<dbReference type="InParanoid" id="A0A3Q0KMF1"/>
<evidence type="ECO:0000313" key="3">
    <source>
        <dbReference type="WBParaSite" id="Smp_135080.2"/>
    </source>
</evidence>
<organism evidence="3">
    <name type="scientific">Schistosoma mansoni</name>
    <name type="common">Blood fluke</name>
    <dbReference type="NCBI Taxonomy" id="6183"/>
    <lineage>
        <taxon>Eukaryota</taxon>
        <taxon>Metazoa</taxon>
        <taxon>Spiralia</taxon>
        <taxon>Lophotrochozoa</taxon>
        <taxon>Platyhelminthes</taxon>
        <taxon>Trematoda</taxon>
        <taxon>Digenea</taxon>
        <taxon>Strigeidida</taxon>
        <taxon>Schistosomatoidea</taxon>
        <taxon>Schistosomatidae</taxon>
        <taxon>Schistosoma</taxon>
    </lineage>
</organism>
<dbReference type="Pfam" id="PF25281">
    <property type="entry name" value="MBL_MAP1B"/>
    <property type="match status" value="1"/>
</dbReference>
<dbReference type="AlphaFoldDB" id="A0A3Q0KMF1"/>
<dbReference type="WBParaSite" id="Smp_135080.2">
    <property type="protein sequence ID" value="Smp_135080.2"/>
    <property type="gene ID" value="Smp_135080"/>
</dbReference>
<dbReference type="GO" id="GO:0030425">
    <property type="term" value="C:dendrite"/>
    <property type="evidence" value="ECO:0007669"/>
    <property type="project" value="TreeGrafter"/>
</dbReference>
<feature type="domain" description="Microtubule-associated protein 1A/B/S-like MBL-like" evidence="2">
    <location>
        <begin position="247"/>
        <end position="513"/>
    </location>
</feature>
<dbReference type="GO" id="GO:0043025">
    <property type="term" value="C:neuronal cell body"/>
    <property type="evidence" value="ECO:0007669"/>
    <property type="project" value="TreeGrafter"/>
</dbReference>
<dbReference type="GO" id="GO:0003779">
    <property type="term" value="F:actin binding"/>
    <property type="evidence" value="ECO:0007669"/>
    <property type="project" value="TreeGrafter"/>
</dbReference>